<keyword evidence="3" id="KW-1185">Reference proteome</keyword>
<dbReference type="Pfam" id="PF07647">
    <property type="entry name" value="SAM_2"/>
    <property type="match status" value="1"/>
</dbReference>
<dbReference type="Gene3D" id="1.10.150.50">
    <property type="entry name" value="Transcription Factor, Ets-1"/>
    <property type="match status" value="1"/>
</dbReference>
<feature type="compositionally biased region" description="Polar residues" evidence="1">
    <location>
        <begin position="350"/>
        <end position="363"/>
    </location>
</feature>
<dbReference type="OrthoDB" id="5973648at2759"/>
<feature type="region of interest" description="Disordered" evidence="1">
    <location>
        <begin position="348"/>
        <end position="423"/>
    </location>
</feature>
<feature type="domain" description="SAM" evidence="2">
    <location>
        <begin position="646"/>
        <end position="699"/>
    </location>
</feature>
<dbReference type="InterPro" id="IPR001660">
    <property type="entry name" value="SAM"/>
</dbReference>
<feature type="region of interest" description="Disordered" evidence="1">
    <location>
        <begin position="451"/>
        <end position="493"/>
    </location>
</feature>
<dbReference type="AlphaFoldDB" id="A0A6P8HFA4"/>
<evidence type="ECO:0000256" key="1">
    <source>
        <dbReference type="SAM" id="MobiDB-lite"/>
    </source>
</evidence>
<dbReference type="Proteomes" id="UP000515163">
    <property type="component" value="Unplaced"/>
</dbReference>
<dbReference type="SUPFAM" id="SSF47769">
    <property type="entry name" value="SAM/Pointed domain"/>
    <property type="match status" value="1"/>
</dbReference>
<evidence type="ECO:0000259" key="2">
    <source>
        <dbReference type="Pfam" id="PF07647"/>
    </source>
</evidence>
<feature type="region of interest" description="Disordered" evidence="1">
    <location>
        <begin position="82"/>
        <end position="104"/>
    </location>
</feature>
<feature type="region of interest" description="Disordered" evidence="1">
    <location>
        <begin position="228"/>
        <end position="247"/>
    </location>
</feature>
<accession>A0A6P8HFA4</accession>
<proteinExistence type="predicted"/>
<gene>
    <name evidence="4" type="primary">LOC116291995</name>
</gene>
<protein>
    <submittedName>
        <fullName evidence="4">Uncharacterized protein LOC116291995 isoform X1</fullName>
    </submittedName>
</protein>
<feature type="region of interest" description="Disordered" evidence="1">
    <location>
        <begin position="253"/>
        <end position="335"/>
    </location>
</feature>
<dbReference type="InParanoid" id="A0A6P8HFA4"/>
<feature type="region of interest" description="Disordered" evidence="1">
    <location>
        <begin position="146"/>
        <end position="169"/>
    </location>
</feature>
<dbReference type="InterPro" id="IPR013761">
    <property type="entry name" value="SAM/pointed_sf"/>
</dbReference>
<feature type="region of interest" description="Disordered" evidence="1">
    <location>
        <begin position="186"/>
        <end position="218"/>
    </location>
</feature>
<feature type="compositionally biased region" description="Basic and acidic residues" evidence="1">
    <location>
        <begin position="208"/>
        <end position="218"/>
    </location>
</feature>
<name>A0A6P8HFA4_ACTTE</name>
<feature type="compositionally biased region" description="Polar residues" evidence="1">
    <location>
        <begin position="48"/>
        <end position="57"/>
    </location>
</feature>
<feature type="compositionally biased region" description="Acidic residues" evidence="1">
    <location>
        <begin position="230"/>
        <end position="245"/>
    </location>
</feature>
<sequence>MSFMGNRGINLQGIYVGDLIDGNVNSVLSLCGNLRRRFEGSRADTPEQTRPASSSSVKENEQLKLYKFTNGHLVNGLKEFDSEVKPHGHSSGYHSEEHSPTRNSVPQVGLEMPGMMIDTDTTLRTARTVHPTDVIVSTTKLDRKAVYQSGAEHRKHITSPPIRQDQEDSDLISPSVEDRLRSLLCTPNPGGQSFEEDTEDEFVIPPRRTSDSRAEDRFDVEERLKSLLDDAAEGFDEDEDDDDDEEQRRIETIKELDAIGYMPSHPSDKMRNIPSKNERKDSFTGRTKPRHTKLSTPPALRRVQNARLNQSSQDRNTDRQRKMSVTKGPGMSMNRSTIFSTEVLKPAQPNYHSQNSRRPQSFYSERDNRGERTPPPRERSSSHSEFLQQVASRLENEMGYRDTTTTSSGSISPAETPMLPELSPGSSIASLVINSSSDSSGMITPVRNYYNKLKGGRKSPRHSGTSTPKKRGRGKAGSSHLSGHGKARSTNDLESIRTQIQSLESMYNDVLLLLDDGIHDSNKKLNAKDKSAGNQKTDDLRAGIVAFSKQRSKDIKAVNKRFGRLESHVVTLARSVAHLSSELRSQAALSEDLEIMGKEINRLKTWQEENQTKIIGGVGQSAQYAVNLKRVNKLRKIFGEEPPLLVIFLKKLGYERFAPNFGAEQIGILELPYLSEERLQSLGIPLGPRLRIMEEANKLLA</sequence>
<feature type="region of interest" description="Disordered" evidence="1">
    <location>
        <begin position="41"/>
        <end position="61"/>
    </location>
</feature>
<evidence type="ECO:0000313" key="4">
    <source>
        <dbReference type="RefSeq" id="XP_031555089.1"/>
    </source>
</evidence>
<dbReference type="KEGG" id="aten:116291995"/>
<feature type="compositionally biased region" description="Basic and acidic residues" evidence="1">
    <location>
        <begin position="266"/>
        <end position="283"/>
    </location>
</feature>
<dbReference type="RefSeq" id="XP_031555089.1">
    <property type="nucleotide sequence ID" value="XM_031699229.1"/>
</dbReference>
<evidence type="ECO:0000313" key="3">
    <source>
        <dbReference type="Proteomes" id="UP000515163"/>
    </source>
</evidence>
<dbReference type="CDD" id="cd09487">
    <property type="entry name" value="SAM_superfamily"/>
    <property type="match status" value="1"/>
</dbReference>
<feature type="compositionally biased region" description="Basic and acidic residues" evidence="1">
    <location>
        <begin position="364"/>
        <end position="382"/>
    </location>
</feature>
<feature type="compositionally biased region" description="Polar residues" evidence="1">
    <location>
        <begin position="402"/>
        <end position="413"/>
    </location>
</feature>
<dbReference type="GeneID" id="116291995"/>
<organism evidence="3 4">
    <name type="scientific">Actinia tenebrosa</name>
    <name type="common">Australian red waratah sea anemone</name>
    <dbReference type="NCBI Taxonomy" id="6105"/>
    <lineage>
        <taxon>Eukaryota</taxon>
        <taxon>Metazoa</taxon>
        <taxon>Cnidaria</taxon>
        <taxon>Anthozoa</taxon>
        <taxon>Hexacorallia</taxon>
        <taxon>Actiniaria</taxon>
        <taxon>Actiniidae</taxon>
        <taxon>Actinia</taxon>
    </lineage>
</organism>
<reference evidence="4" key="1">
    <citation type="submission" date="2025-08" db="UniProtKB">
        <authorList>
            <consortium name="RefSeq"/>
        </authorList>
    </citation>
    <scope>IDENTIFICATION</scope>
    <source>
        <tissue evidence="4">Tentacle</tissue>
    </source>
</reference>